<feature type="domain" description="SCP" evidence="2">
    <location>
        <begin position="250"/>
        <end position="366"/>
    </location>
</feature>
<dbReference type="InterPro" id="IPR035940">
    <property type="entry name" value="CAP_sf"/>
</dbReference>
<evidence type="ECO:0000313" key="5">
    <source>
        <dbReference type="Proteomes" id="UP000743899"/>
    </source>
</evidence>
<keyword evidence="5" id="KW-1185">Reference proteome</keyword>
<name>A0ABX0A6H2_9BACI</name>
<protein>
    <submittedName>
        <fullName evidence="4">CAP domain-containing protein</fullName>
    </submittedName>
</protein>
<feature type="signal peptide" evidence="1">
    <location>
        <begin position="1"/>
        <end position="22"/>
    </location>
</feature>
<sequence length="369" mass="42399">MRKLLIAIAVIILIGLATNATSKSDSIINQIKSGVAVIVDQINIDELQQQLSNIFQSIKEENNILLNESKDEAETRDSPTLNIPDNQIFSVANIELGQSKSTIEAIYGEAKRISLNEYNTYWHTYHDNYNNFFMVTYDKNNQVVGLFTNQNLISSKNGILLGTTKQQVQNIMGKSLDSIHKEFVIYKLPKDRDYDLYEKDSSYITIFYDQHENNTVTAIQIIAKQLEDKKQDIYTIPTKELIEGFEYQLFDLTNAERVKHGLSVLTWDELVRITAREHSLDMAKNNYFSHTNLNGESPFDRLREDQIQFQIAGENLAFGQFSSIYAHEGLLNSLGHRENILNEDFEYLGVGVAFNDENQPYFTQKYFAK</sequence>
<dbReference type="Proteomes" id="UP000743899">
    <property type="component" value="Unassembled WGS sequence"/>
</dbReference>
<feature type="chain" id="PRO_5045617588" evidence="1">
    <location>
        <begin position="23"/>
        <end position="369"/>
    </location>
</feature>
<organism evidence="4 5">
    <name type="scientific">Pallidibacillus pasinlerensis</name>
    <dbReference type="NCBI Taxonomy" id="2703818"/>
    <lineage>
        <taxon>Bacteria</taxon>
        <taxon>Bacillati</taxon>
        <taxon>Bacillota</taxon>
        <taxon>Bacilli</taxon>
        <taxon>Bacillales</taxon>
        <taxon>Bacillaceae</taxon>
        <taxon>Pallidibacillus</taxon>
    </lineage>
</organism>
<dbReference type="SUPFAM" id="SSF55797">
    <property type="entry name" value="PR-1-like"/>
    <property type="match status" value="1"/>
</dbReference>
<proteinExistence type="predicted"/>
<comment type="caution">
    <text evidence="4">The sequence shown here is derived from an EMBL/GenBank/DDBJ whole genome shotgun (WGS) entry which is preliminary data.</text>
</comment>
<dbReference type="Pfam" id="PF14504">
    <property type="entry name" value="CAP_assoc_N"/>
    <property type="match status" value="1"/>
</dbReference>
<gene>
    <name evidence="4" type="ORF">GW534_15360</name>
</gene>
<accession>A0ABX0A6H2</accession>
<dbReference type="Pfam" id="PF00188">
    <property type="entry name" value="CAP"/>
    <property type="match status" value="1"/>
</dbReference>
<dbReference type="CDD" id="cd05379">
    <property type="entry name" value="CAP_bacterial"/>
    <property type="match status" value="1"/>
</dbReference>
<reference evidence="4 5" key="1">
    <citation type="submission" date="2020-01" db="EMBL/GenBank/DDBJ databases">
        <title>A novel Bacillus sp. from Pasinler.</title>
        <authorList>
            <person name="Adiguzel A."/>
            <person name="Ay H."/>
            <person name="Baltaci M.O."/>
        </authorList>
    </citation>
    <scope>NUCLEOTIDE SEQUENCE [LARGE SCALE GENOMIC DNA]</scope>
    <source>
        <strain evidence="4 5">P1</strain>
    </source>
</reference>
<dbReference type="PANTHER" id="PTHR31157">
    <property type="entry name" value="SCP DOMAIN-CONTAINING PROTEIN"/>
    <property type="match status" value="1"/>
</dbReference>
<feature type="domain" description="CAP-associated" evidence="3">
    <location>
        <begin position="96"/>
        <end position="231"/>
    </location>
</feature>
<evidence type="ECO:0000259" key="2">
    <source>
        <dbReference type="Pfam" id="PF00188"/>
    </source>
</evidence>
<evidence type="ECO:0000256" key="1">
    <source>
        <dbReference type="SAM" id="SignalP"/>
    </source>
</evidence>
<dbReference type="RefSeq" id="WP_161921868.1">
    <property type="nucleotide sequence ID" value="NZ_JAACYS010000112.1"/>
</dbReference>
<dbReference type="Gene3D" id="3.40.33.10">
    <property type="entry name" value="CAP"/>
    <property type="match status" value="1"/>
</dbReference>
<evidence type="ECO:0000259" key="3">
    <source>
        <dbReference type="Pfam" id="PF14504"/>
    </source>
</evidence>
<keyword evidence="1" id="KW-0732">Signal</keyword>
<dbReference type="EMBL" id="JAACYS010000112">
    <property type="protein sequence ID" value="NCU19047.1"/>
    <property type="molecule type" value="Genomic_DNA"/>
</dbReference>
<dbReference type="PANTHER" id="PTHR31157:SF1">
    <property type="entry name" value="SCP DOMAIN-CONTAINING PROTEIN"/>
    <property type="match status" value="1"/>
</dbReference>
<evidence type="ECO:0000313" key="4">
    <source>
        <dbReference type="EMBL" id="NCU19047.1"/>
    </source>
</evidence>
<dbReference type="InterPro" id="IPR029410">
    <property type="entry name" value="CAP_assoc"/>
</dbReference>
<dbReference type="InterPro" id="IPR014044">
    <property type="entry name" value="CAP_dom"/>
</dbReference>